<evidence type="ECO:0000313" key="14">
    <source>
        <dbReference type="Proteomes" id="UP000053326"/>
    </source>
</evidence>
<evidence type="ECO:0000256" key="2">
    <source>
        <dbReference type="ARBA" id="ARBA00022490"/>
    </source>
</evidence>
<dbReference type="AlphaFoldDB" id="A0A101FHK9"/>
<gene>
    <name evidence="10" type="primary">mnmE</name>
    <name evidence="10" type="synonym">trmE</name>
    <name evidence="13" type="ORF">XD66_0116</name>
</gene>
<dbReference type="Pfam" id="PF01926">
    <property type="entry name" value="MMR_HSR1"/>
    <property type="match status" value="1"/>
</dbReference>
<comment type="similarity">
    <text evidence="1 10 11">Belongs to the TRAFAC class TrmE-Era-EngA-EngB-Septin-like GTPase superfamily. TrmE GTPase family.</text>
</comment>
<feature type="binding site" evidence="10">
    <location>
        <begin position="304"/>
        <end position="307"/>
    </location>
    <ligand>
        <name>GTP</name>
        <dbReference type="ChEBI" id="CHEBI:37565"/>
    </ligand>
</feature>
<dbReference type="GO" id="GO:0005525">
    <property type="term" value="F:GTP binding"/>
    <property type="evidence" value="ECO:0007669"/>
    <property type="project" value="UniProtKB-UniRule"/>
</dbReference>
<sequence>MRISPFFNFISKFHPLDISARQVKVMERIEEGDLIAALGTALGEAAIGIVRMSGRGAVELVDRFFQPFRKGQNLLKTPSHSMRLGYIRNEEGEVIDEVLVSVMRGPHTYTREDVVEINCHGGILPIKRVLDLLLKNGARLAEPGEFTKRAFLNGRIDLAQAEAVLDVIRARSEKGAEMALRQLSGGLSKEIGGMRDELKSILAWVEAEIDFPEDVDQIPVDKLMERIDALIARVDGYIEGSRAGRIYREGLKTVLVGKPNVGKSTLLNTLLGEERALVTDIPGTTRDIIEETINLEGIPLILMDTAGIRGKAGVVERLGIDRTRAAVDEADIVMALFDVTSELSEEDRDVLELIKNKRGVVLLNKIDLKERRLDVNLIRERLGSSYVFLEISARLGWGRKELGEAVLNVVGVSKMAPESAVLTRRRQLEAMERVRESLVGAKCGIGGGMPPECVAIDLWDAWSQLGQILGDTESEDVIDEIFREFCIGK</sequence>
<dbReference type="NCBIfam" id="TIGR00231">
    <property type="entry name" value="small_GTP"/>
    <property type="match status" value="1"/>
</dbReference>
<dbReference type="Proteomes" id="UP000053326">
    <property type="component" value="Unassembled WGS sequence"/>
</dbReference>
<dbReference type="GO" id="GO:0005829">
    <property type="term" value="C:cytosol"/>
    <property type="evidence" value="ECO:0007669"/>
    <property type="project" value="TreeGrafter"/>
</dbReference>
<feature type="binding site" evidence="10">
    <location>
        <position position="264"/>
    </location>
    <ligand>
        <name>Mg(2+)</name>
        <dbReference type="ChEBI" id="CHEBI:18420"/>
    </ligand>
</feature>
<evidence type="ECO:0000256" key="10">
    <source>
        <dbReference type="HAMAP-Rule" id="MF_00379"/>
    </source>
</evidence>
<comment type="caution">
    <text evidence="13">The sequence shown here is derived from an EMBL/GenBank/DDBJ whole genome shotgun (WGS) entry which is preliminary data.</text>
</comment>
<comment type="caution">
    <text evidence="10">Lacks conserved residue(s) required for the propagation of feature annotation.</text>
</comment>
<dbReference type="FunFam" id="3.40.50.300:FF:001376">
    <property type="entry name" value="tRNA modification GTPase MnmE"/>
    <property type="match status" value="1"/>
</dbReference>
<keyword evidence="6 10" id="KW-0378">Hydrolase</keyword>
<keyword evidence="9 10" id="KW-0342">GTP-binding</keyword>
<proteinExistence type="inferred from homology"/>
<dbReference type="EC" id="3.6.-.-" evidence="10"/>
<dbReference type="InterPro" id="IPR004520">
    <property type="entry name" value="GTPase_MnmE"/>
</dbReference>
<feature type="binding site" evidence="10">
    <location>
        <begin position="260"/>
        <end position="265"/>
    </location>
    <ligand>
        <name>GTP</name>
        <dbReference type="ChEBI" id="CHEBI:37565"/>
    </ligand>
</feature>
<dbReference type="PANTHER" id="PTHR42714">
    <property type="entry name" value="TRNA MODIFICATION GTPASE GTPBP3"/>
    <property type="match status" value="1"/>
</dbReference>
<dbReference type="EMBL" id="LGFO01000006">
    <property type="protein sequence ID" value="KUK37183.1"/>
    <property type="molecule type" value="Genomic_DNA"/>
</dbReference>
<dbReference type="InterPro" id="IPR031168">
    <property type="entry name" value="G_TrmE"/>
</dbReference>
<keyword evidence="8 10" id="KW-0630">Potassium</keyword>
<evidence type="ECO:0000256" key="7">
    <source>
        <dbReference type="ARBA" id="ARBA00022842"/>
    </source>
</evidence>
<evidence type="ECO:0000259" key="12">
    <source>
        <dbReference type="PROSITE" id="PS51709"/>
    </source>
</evidence>
<evidence type="ECO:0000256" key="9">
    <source>
        <dbReference type="ARBA" id="ARBA00023134"/>
    </source>
</evidence>
<accession>A0A101FHK9</accession>
<dbReference type="InterPro" id="IPR027417">
    <property type="entry name" value="P-loop_NTPase"/>
</dbReference>
<evidence type="ECO:0000256" key="11">
    <source>
        <dbReference type="RuleBase" id="RU003313"/>
    </source>
</evidence>
<keyword evidence="3 10" id="KW-0819">tRNA processing</keyword>
<dbReference type="GO" id="GO:0042802">
    <property type="term" value="F:identical protein binding"/>
    <property type="evidence" value="ECO:0007669"/>
    <property type="project" value="UniProtKB-ARBA"/>
</dbReference>
<comment type="function">
    <text evidence="10">Exhibits a very high intrinsic GTPase hydrolysis rate. Involved in the addition of a carboxymethylaminomethyl (cmnm) group at the wobble position (U34) of certain tRNAs, forming tRNA-cmnm(5)s(2)U34.</text>
</comment>
<dbReference type="InterPro" id="IPR025867">
    <property type="entry name" value="MnmE_helical"/>
</dbReference>
<dbReference type="FunFam" id="3.30.1360.120:FF:000003">
    <property type="entry name" value="tRNA modification GTPase MnmE"/>
    <property type="match status" value="1"/>
</dbReference>
<dbReference type="PROSITE" id="PS51709">
    <property type="entry name" value="G_TRME"/>
    <property type="match status" value="1"/>
</dbReference>
<comment type="cofactor">
    <cofactor evidence="10">
        <name>K(+)</name>
        <dbReference type="ChEBI" id="CHEBI:29103"/>
    </cofactor>
    <text evidence="10">Binds 1 potassium ion per subunit.</text>
</comment>
<dbReference type="Pfam" id="PF12631">
    <property type="entry name" value="MnmE_helical"/>
    <property type="match status" value="1"/>
</dbReference>
<feature type="binding site" evidence="10">
    <location>
        <position position="284"/>
    </location>
    <ligand>
        <name>K(+)</name>
        <dbReference type="ChEBI" id="CHEBI:29103"/>
    </ligand>
</feature>
<dbReference type="Gene3D" id="3.30.1360.120">
    <property type="entry name" value="Probable tRNA modification gtpase trme, domain 1"/>
    <property type="match status" value="1"/>
</dbReference>
<evidence type="ECO:0000256" key="6">
    <source>
        <dbReference type="ARBA" id="ARBA00022801"/>
    </source>
</evidence>
<dbReference type="GO" id="GO:0046872">
    <property type="term" value="F:metal ion binding"/>
    <property type="evidence" value="ECO:0007669"/>
    <property type="project" value="UniProtKB-KW"/>
</dbReference>
<keyword evidence="4 10" id="KW-0479">Metal-binding</keyword>
<evidence type="ECO:0000256" key="4">
    <source>
        <dbReference type="ARBA" id="ARBA00022723"/>
    </source>
</evidence>
<dbReference type="GO" id="GO:0003924">
    <property type="term" value="F:GTPase activity"/>
    <property type="evidence" value="ECO:0007669"/>
    <property type="project" value="UniProtKB-UniRule"/>
</dbReference>
<keyword evidence="2 10" id="KW-0963">Cytoplasm</keyword>
<dbReference type="SUPFAM" id="SSF52540">
    <property type="entry name" value="P-loop containing nucleoside triphosphate hydrolases"/>
    <property type="match status" value="1"/>
</dbReference>
<feature type="binding site" evidence="10">
    <location>
        <position position="281"/>
    </location>
    <ligand>
        <name>K(+)</name>
        <dbReference type="ChEBI" id="CHEBI:29103"/>
    </ligand>
</feature>
<comment type="subunit">
    <text evidence="10">Homodimer. Heterotetramer of two MnmE and two MnmG subunits.</text>
</comment>
<keyword evidence="7 10" id="KW-0460">Magnesium</keyword>
<dbReference type="InterPro" id="IPR005225">
    <property type="entry name" value="Small_GTP-bd"/>
</dbReference>
<dbReference type="InterPro" id="IPR027368">
    <property type="entry name" value="MnmE_dom2"/>
</dbReference>
<feature type="binding site" evidence="10">
    <location>
        <begin position="392"/>
        <end position="394"/>
    </location>
    <ligand>
        <name>GTP</name>
        <dbReference type="ChEBI" id="CHEBI:37565"/>
    </ligand>
</feature>
<feature type="binding site" evidence="10">
    <location>
        <position position="260"/>
    </location>
    <ligand>
        <name>K(+)</name>
        <dbReference type="ChEBI" id="CHEBI:29103"/>
    </ligand>
</feature>
<keyword evidence="5 10" id="KW-0547">Nucleotide-binding</keyword>
<dbReference type="GO" id="GO:0030488">
    <property type="term" value="P:tRNA methylation"/>
    <property type="evidence" value="ECO:0007669"/>
    <property type="project" value="TreeGrafter"/>
</dbReference>
<evidence type="ECO:0000256" key="1">
    <source>
        <dbReference type="ARBA" id="ARBA00011043"/>
    </source>
</evidence>
<feature type="binding site" evidence="10">
    <location>
        <position position="285"/>
    </location>
    <ligand>
        <name>Mg(2+)</name>
        <dbReference type="ChEBI" id="CHEBI:18420"/>
    </ligand>
</feature>
<feature type="binding site" evidence="10">
    <location>
        <position position="279"/>
    </location>
    <ligand>
        <name>K(+)</name>
        <dbReference type="ChEBI" id="CHEBI:29103"/>
    </ligand>
</feature>
<feature type="binding site" evidence="10">
    <location>
        <begin position="279"/>
        <end position="285"/>
    </location>
    <ligand>
        <name>GTP</name>
        <dbReference type="ChEBI" id="CHEBI:37565"/>
    </ligand>
</feature>
<dbReference type="InterPro" id="IPR018948">
    <property type="entry name" value="GTP-bd_TrmE_N"/>
</dbReference>
<dbReference type="PRINTS" id="PR00449">
    <property type="entry name" value="RASTRNSFRMNG"/>
</dbReference>
<feature type="binding site" evidence="10">
    <location>
        <position position="155"/>
    </location>
    <ligand>
        <name>(6S)-5-formyl-5,6,7,8-tetrahydrofolate</name>
        <dbReference type="ChEBI" id="CHEBI:57457"/>
    </ligand>
</feature>
<dbReference type="Gene3D" id="3.40.50.300">
    <property type="entry name" value="P-loop containing nucleotide triphosphate hydrolases"/>
    <property type="match status" value="1"/>
</dbReference>
<dbReference type="InterPro" id="IPR027266">
    <property type="entry name" value="TrmE/GcvT-like"/>
</dbReference>
<evidence type="ECO:0000313" key="13">
    <source>
        <dbReference type="EMBL" id="KUK37183.1"/>
    </source>
</evidence>
<dbReference type="InterPro" id="IPR006073">
    <property type="entry name" value="GTP-bd"/>
</dbReference>
<dbReference type="Pfam" id="PF10396">
    <property type="entry name" value="TrmE_N"/>
    <property type="match status" value="1"/>
</dbReference>
<feature type="binding site" evidence="10">
    <location>
        <position position="489"/>
    </location>
    <ligand>
        <name>(6S)-5-formyl-5,6,7,8-tetrahydrofolate</name>
        <dbReference type="ChEBI" id="CHEBI:57457"/>
    </ligand>
</feature>
<dbReference type="NCBIfam" id="TIGR00450">
    <property type="entry name" value="mnmE_trmE_thdF"/>
    <property type="match status" value="1"/>
</dbReference>
<reference evidence="14" key="1">
    <citation type="journal article" date="2015" name="MBio">
        <title>Genome-Resolved Metagenomic Analysis Reveals Roles for Candidate Phyla and Other Microbial Community Members in Biogeochemical Transformations in Oil Reservoirs.</title>
        <authorList>
            <person name="Hu P."/>
            <person name="Tom L."/>
            <person name="Singh A."/>
            <person name="Thomas B.C."/>
            <person name="Baker B.J."/>
            <person name="Piceno Y.M."/>
            <person name="Andersen G.L."/>
            <person name="Banfield J.F."/>
        </authorList>
    </citation>
    <scope>NUCLEOTIDE SEQUENCE [LARGE SCALE GENOMIC DNA]</scope>
</reference>
<evidence type="ECO:0000256" key="5">
    <source>
        <dbReference type="ARBA" id="ARBA00022741"/>
    </source>
</evidence>
<name>A0A101FHK9_9THEO</name>
<dbReference type="PATRIC" id="fig|85874.4.peg.949"/>
<dbReference type="Gene3D" id="1.20.120.430">
    <property type="entry name" value="tRNA modification GTPase MnmE domain 2"/>
    <property type="match status" value="1"/>
</dbReference>
<evidence type="ECO:0000256" key="8">
    <source>
        <dbReference type="ARBA" id="ARBA00022958"/>
    </source>
</evidence>
<feature type="binding site" evidence="10">
    <location>
        <position position="116"/>
    </location>
    <ligand>
        <name>(6S)-5-formyl-5,6,7,8-tetrahydrofolate</name>
        <dbReference type="ChEBI" id="CHEBI:57457"/>
    </ligand>
</feature>
<protein>
    <recommendedName>
        <fullName evidence="10">tRNA modification GTPase MnmE</fullName>
        <ecNumber evidence="10">3.6.-.-</ecNumber>
    </recommendedName>
</protein>
<dbReference type="CDD" id="cd04164">
    <property type="entry name" value="trmE"/>
    <property type="match status" value="1"/>
</dbReference>
<dbReference type="HAMAP" id="MF_00379">
    <property type="entry name" value="GTPase_MnmE"/>
    <property type="match status" value="1"/>
</dbReference>
<dbReference type="PANTHER" id="PTHR42714:SF2">
    <property type="entry name" value="TRNA MODIFICATION GTPASE GTPBP3, MITOCHONDRIAL"/>
    <property type="match status" value="1"/>
</dbReference>
<feature type="binding site" evidence="10">
    <location>
        <position position="51"/>
    </location>
    <ligand>
        <name>(6S)-5-formyl-5,6,7,8-tetrahydrofolate</name>
        <dbReference type="ChEBI" id="CHEBI:57457"/>
    </ligand>
</feature>
<dbReference type="GO" id="GO:0002098">
    <property type="term" value="P:tRNA wobble uridine modification"/>
    <property type="evidence" value="ECO:0007669"/>
    <property type="project" value="TreeGrafter"/>
</dbReference>
<comment type="subcellular location">
    <subcellularLocation>
        <location evidence="10">Cytoplasm</location>
    </subcellularLocation>
</comment>
<feature type="domain" description="TrmE-type G" evidence="12">
    <location>
        <begin position="250"/>
        <end position="411"/>
    </location>
</feature>
<organism evidence="13 14">
    <name type="scientific">Thermacetogenium phaeum</name>
    <dbReference type="NCBI Taxonomy" id="85874"/>
    <lineage>
        <taxon>Bacteria</taxon>
        <taxon>Bacillati</taxon>
        <taxon>Bacillota</taxon>
        <taxon>Clostridia</taxon>
        <taxon>Thermoanaerobacterales</taxon>
        <taxon>Thermoanaerobacteraceae</taxon>
        <taxon>Thermacetogenium</taxon>
    </lineage>
</organism>
<dbReference type="CDD" id="cd14858">
    <property type="entry name" value="TrmE_N"/>
    <property type="match status" value="1"/>
</dbReference>
<evidence type="ECO:0000256" key="3">
    <source>
        <dbReference type="ARBA" id="ARBA00022694"/>
    </source>
</evidence>